<accession>A0A2P2LDS1</accession>
<protein>
    <submittedName>
        <fullName evidence="1">Uncharacterized protein</fullName>
    </submittedName>
</protein>
<reference evidence="1" key="1">
    <citation type="submission" date="2018-02" db="EMBL/GenBank/DDBJ databases">
        <title>Rhizophora mucronata_Transcriptome.</title>
        <authorList>
            <person name="Meera S.P."/>
            <person name="Sreeshan A."/>
            <person name="Augustine A."/>
        </authorList>
    </citation>
    <scope>NUCLEOTIDE SEQUENCE</scope>
    <source>
        <tissue evidence="1">Leaf</tissue>
    </source>
</reference>
<dbReference type="AlphaFoldDB" id="A0A2P2LDS1"/>
<name>A0A2P2LDS1_RHIMU</name>
<sequence>MNQPIRLALSFSIYLFLSLSVPRPYI</sequence>
<proteinExistence type="predicted"/>
<dbReference type="EMBL" id="GGEC01035639">
    <property type="protein sequence ID" value="MBX16123.1"/>
    <property type="molecule type" value="Transcribed_RNA"/>
</dbReference>
<evidence type="ECO:0000313" key="1">
    <source>
        <dbReference type="EMBL" id="MBX16123.1"/>
    </source>
</evidence>
<organism evidence="1">
    <name type="scientific">Rhizophora mucronata</name>
    <name type="common">Asiatic mangrove</name>
    <dbReference type="NCBI Taxonomy" id="61149"/>
    <lineage>
        <taxon>Eukaryota</taxon>
        <taxon>Viridiplantae</taxon>
        <taxon>Streptophyta</taxon>
        <taxon>Embryophyta</taxon>
        <taxon>Tracheophyta</taxon>
        <taxon>Spermatophyta</taxon>
        <taxon>Magnoliopsida</taxon>
        <taxon>eudicotyledons</taxon>
        <taxon>Gunneridae</taxon>
        <taxon>Pentapetalae</taxon>
        <taxon>rosids</taxon>
        <taxon>fabids</taxon>
        <taxon>Malpighiales</taxon>
        <taxon>Rhizophoraceae</taxon>
        <taxon>Rhizophora</taxon>
    </lineage>
</organism>